<evidence type="ECO:0000256" key="1">
    <source>
        <dbReference type="ARBA" id="ARBA00001946"/>
    </source>
</evidence>
<accession>A0A2S5TAB6</accession>
<gene>
    <name evidence="8" type="primary">vapC</name>
    <name evidence="10" type="ORF">C3942_21080</name>
</gene>
<dbReference type="RefSeq" id="WP_104232348.1">
    <property type="nucleotide sequence ID" value="NZ_PSNW01000018.1"/>
</dbReference>
<reference evidence="10 11" key="1">
    <citation type="submission" date="2018-02" db="EMBL/GenBank/DDBJ databases">
        <title>Genome sequencing of Solimonas sp. HR-BB.</title>
        <authorList>
            <person name="Lee Y."/>
            <person name="Jeon C.O."/>
        </authorList>
    </citation>
    <scope>NUCLEOTIDE SEQUENCE [LARGE SCALE GENOMIC DNA]</scope>
    <source>
        <strain evidence="10 11">HR-BB</strain>
    </source>
</reference>
<keyword evidence="2 8" id="KW-1277">Toxin-antitoxin system</keyword>
<comment type="similarity">
    <text evidence="7 8">Belongs to the PINc/VapC protein family.</text>
</comment>
<evidence type="ECO:0000313" key="10">
    <source>
        <dbReference type="EMBL" id="PPE71909.1"/>
    </source>
</evidence>
<comment type="cofactor">
    <cofactor evidence="1 8">
        <name>Mg(2+)</name>
        <dbReference type="ChEBI" id="CHEBI:18420"/>
    </cofactor>
</comment>
<name>A0A2S5TAB6_9GAMM</name>
<feature type="binding site" evidence="8">
    <location>
        <position position="6"/>
    </location>
    <ligand>
        <name>Mg(2+)</name>
        <dbReference type="ChEBI" id="CHEBI:18420"/>
    </ligand>
</feature>
<dbReference type="OrthoDB" id="7063608at2"/>
<keyword evidence="5 8" id="KW-0378">Hydrolase</keyword>
<dbReference type="GO" id="GO:0016787">
    <property type="term" value="F:hydrolase activity"/>
    <property type="evidence" value="ECO:0007669"/>
    <property type="project" value="UniProtKB-KW"/>
</dbReference>
<dbReference type="Pfam" id="PF01850">
    <property type="entry name" value="PIN"/>
    <property type="match status" value="1"/>
</dbReference>
<dbReference type="InterPro" id="IPR002716">
    <property type="entry name" value="PIN_dom"/>
</dbReference>
<organism evidence="10 11">
    <name type="scientific">Solimonas fluminis</name>
    <dbReference type="NCBI Taxonomy" id="2086571"/>
    <lineage>
        <taxon>Bacteria</taxon>
        <taxon>Pseudomonadati</taxon>
        <taxon>Pseudomonadota</taxon>
        <taxon>Gammaproteobacteria</taxon>
        <taxon>Nevskiales</taxon>
        <taxon>Nevskiaceae</taxon>
        <taxon>Solimonas</taxon>
    </lineage>
</organism>
<evidence type="ECO:0000256" key="4">
    <source>
        <dbReference type="ARBA" id="ARBA00022723"/>
    </source>
</evidence>
<evidence type="ECO:0000313" key="11">
    <source>
        <dbReference type="Proteomes" id="UP000238220"/>
    </source>
</evidence>
<keyword evidence="8" id="KW-0800">Toxin</keyword>
<keyword evidence="6 8" id="KW-0460">Magnesium</keyword>
<dbReference type="GO" id="GO:0090729">
    <property type="term" value="F:toxin activity"/>
    <property type="evidence" value="ECO:0007669"/>
    <property type="project" value="UniProtKB-KW"/>
</dbReference>
<evidence type="ECO:0000256" key="5">
    <source>
        <dbReference type="ARBA" id="ARBA00022801"/>
    </source>
</evidence>
<keyword evidence="11" id="KW-1185">Reference proteome</keyword>
<sequence length="132" mass="14261">MKYLLDANVIAGAIKGRLPVVLKLSQLKPSDIAVAAVSRMEAEAALRAQPRAQARYAKLLKEFLANVKVIAFDAAETQQAVTLAAYAQQMDEKIGAYDLLVAATALSHQLVLVTDRPQAFASVPNLDVEKWA</sequence>
<comment type="caution">
    <text evidence="10">The sequence shown here is derived from an EMBL/GenBank/DDBJ whole genome shotgun (WGS) entry which is preliminary data.</text>
</comment>
<dbReference type="PANTHER" id="PTHR33653:SF1">
    <property type="entry name" value="RIBONUCLEASE VAPC2"/>
    <property type="match status" value="1"/>
</dbReference>
<keyword evidence="3 8" id="KW-0540">Nuclease</keyword>
<dbReference type="AlphaFoldDB" id="A0A2S5TAB6"/>
<keyword evidence="4 8" id="KW-0479">Metal-binding</keyword>
<comment type="function">
    <text evidence="8">Toxic component of a toxin-antitoxin (TA) system. An RNase.</text>
</comment>
<dbReference type="EC" id="3.1.-.-" evidence="8"/>
<evidence type="ECO:0000256" key="3">
    <source>
        <dbReference type="ARBA" id="ARBA00022722"/>
    </source>
</evidence>
<dbReference type="GO" id="GO:0004540">
    <property type="term" value="F:RNA nuclease activity"/>
    <property type="evidence" value="ECO:0007669"/>
    <property type="project" value="InterPro"/>
</dbReference>
<dbReference type="InterPro" id="IPR050556">
    <property type="entry name" value="Type_II_TA_system_RNase"/>
</dbReference>
<proteinExistence type="inferred from homology"/>
<evidence type="ECO:0000256" key="8">
    <source>
        <dbReference type="HAMAP-Rule" id="MF_00265"/>
    </source>
</evidence>
<dbReference type="SUPFAM" id="SSF88723">
    <property type="entry name" value="PIN domain-like"/>
    <property type="match status" value="1"/>
</dbReference>
<feature type="binding site" evidence="8">
    <location>
        <position position="98"/>
    </location>
    <ligand>
        <name>Mg(2+)</name>
        <dbReference type="ChEBI" id="CHEBI:18420"/>
    </ligand>
</feature>
<protein>
    <recommendedName>
        <fullName evidence="8">Ribonuclease VapC</fullName>
        <shortName evidence="8">RNase VapC</shortName>
        <ecNumber evidence="8">3.1.-.-</ecNumber>
    </recommendedName>
    <alternativeName>
        <fullName evidence="8">Toxin VapC</fullName>
    </alternativeName>
</protein>
<evidence type="ECO:0000259" key="9">
    <source>
        <dbReference type="Pfam" id="PF01850"/>
    </source>
</evidence>
<dbReference type="PANTHER" id="PTHR33653">
    <property type="entry name" value="RIBONUCLEASE VAPC2"/>
    <property type="match status" value="1"/>
</dbReference>
<evidence type="ECO:0000256" key="6">
    <source>
        <dbReference type="ARBA" id="ARBA00022842"/>
    </source>
</evidence>
<feature type="domain" description="PIN" evidence="9">
    <location>
        <begin position="3"/>
        <end position="114"/>
    </location>
</feature>
<dbReference type="InterPro" id="IPR022907">
    <property type="entry name" value="VapC_family"/>
</dbReference>
<dbReference type="GO" id="GO:0000287">
    <property type="term" value="F:magnesium ion binding"/>
    <property type="evidence" value="ECO:0007669"/>
    <property type="project" value="UniProtKB-UniRule"/>
</dbReference>
<dbReference type="HAMAP" id="MF_00265">
    <property type="entry name" value="VapC_Nob1"/>
    <property type="match status" value="1"/>
</dbReference>
<dbReference type="Gene3D" id="3.40.50.1010">
    <property type="entry name" value="5'-nuclease"/>
    <property type="match status" value="1"/>
</dbReference>
<dbReference type="EMBL" id="PSNW01000018">
    <property type="protein sequence ID" value="PPE71909.1"/>
    <property type="molecule type" value="Genomic_DNA"/>
</dbReference>
<dbReference type="Proteomes" id="UP000238220">
    <property type="component" value="Unassembled WGS sequence"/>
</dbReference>
<dbReference type="InterPro" id="IPR029060">
    <property type="entry name" value="PIN-like_dom_sf"/>
</dbReference>
<evidence type="ECO:0000256" key="7">
    <source>
        <dbReference type="ARBA" id="ARBA00038093"/>
    </source>
</evidence>
<evidence type="ECO:0000256" key="2">
    <source>
        <dbReference type="ARBA" id="ARBA00022649"/>
    </source>
</evidence>